<dbReference type="RefSeq" id="XP_025491144.1">
    <property type="nucleotide sequence ID" value="XM_025641709.1"/>
</dbReference>
<protein>
    <submittedName>
        <fullName evidence="1">Uncharacterized protein</fullName>
    </submittedName>
</protein>
<accession>A0A319C6V4</accession>
<dbReference type="EMBL" id="KZ821705">
    <property type="protein sequence ID" value="PYH80944.1"/>
    <property type="molecule type" value="Genomic_DNA"/>
</dbReference>
<reference evidence="1 2" key="1">
    <citation type="submission" date="2016-12" db="EMBL/GenBank/DDBJ databases">
        <title>The genomes of Aspergillus section Nigri reveals drivers in fungal speciation.</title>
        <authorList>
            <consortium name="DOE Joint Genome Institute"/>
            <person name="Vesth T.C."/>
            <person name="Nybo J."/>
            <person name="Theobald S."/>
            <person name="Brandl J."/>
            <person name="Frisvad J.C."/>
            <person name="Nielsen K.F."/>
            <person name="Lyhne E.K."/>
            <person name="Kogle M.E."/>
            <person name="Kuo A."/>
            <person name="Riley R."/>
            <person name="Clum A."/>
            <person name="Nolan M."/>
            <person name="Lipzen A."/>
            <person name="Salamov A."/>
            <person name="Henrissat B."/>
            <person name="Wiebenga A."/>
            <person name="De Vries R.P."/>
            <person name="Grigoriev I.V."/>
            <person name="Mortensen U.H."/>
            <person name="Andersen M.R."/>
            <person name="Baker S.E."/>
        </authorList>
    </citation>
    <scope>NUCLEOTIDE SEQUENCE [LARGE SCALE GENOMIC DNA]</scope>
    <source>
        <strain evidence="1 2">CBS 121591</strain>
    </source>
</reference>
<evidence type="ECO:0000313" key="1">
    <source>
        <dbReference type="EMBL" id="PYH80944.1"/>
    </source>
</evidence>
<dbReference type="VEuPathDB" id="FungiDB:BO82DRAFT_96826"/>
<sequence>MTAFFPSFFARITSFPPHIYDTACGKNRKRKRRGMRQVKANQLIPAECQYHPLQHFQGMLPPIALGPEELFHDVGPLDELITILGPREVEIELVAPQEAGRLALGGAVDEARVVPANHQPAHGYLHQLRLSLPHLLPQLVEVRQRRLPLRVIQNPLDGHPPDGQL</sequence>
<name>A0A319C6V4_9EURO</name>
<proteinExistence type="predicted"/>
<dbReference type="GeneID" id="37144451"/>
<keyword evidence="2" id="KW-1185">Reference proteome</keyword>
<gene>
    <name evidence="1" type="ORF">BO82DRAFT_96826</name>
</gene>
<organism evidence="1 2">
    <name type="scientific">Aspergillus uvarum CBS 121591</name>
    <dbReference type="NCBI Taxonomy" id="1448315"/>
    <lineage>
        <taxon>Eukaryota</taxon>
        <taxon>Fungi</taxon>
        <taxon>Dikarya</taxon>
        <taxon>Ascomycota</taxon>
        <taxon>Pezizomycotina</taxon>
        <taxon>Eurotiomycetes</taxon>
        <taxon>Eurotiomycetidae</taxon>
        <taxon>Eurotiales</taxon>
        <taxon>Aspergillaceae</taxon>
        <taxon>Aspergillus</taxon>
        <taxon>Aspergillus subgen. Circumdati</taxon>
    </lineage>
</organism>
<evidence type="ECO:0000313" key="2">
    <source>
        <dbReference type="Proteomes" id="UP000248340"/>
    </source>
</evidence>
<dbReference type="Proteomes" id="UP000248340">
    <property type="component" value="Unassembled WGS sequence"/>
</dbReference>
<dbReference type="AlphaFoldDB" id="A0A319C6V4"/>